<keyword evidence="1" id="KW-0805">Transcription regulation</keyword>
<dbReference type="GO" id="GO:0003700">
    <property type="term" value="F:DNA-binding transcription factor activity"/>
    <property type="evidence" value="ECO:0007669"/>
    <property type="project" value="InterPro"/>
</dbReference>
<dbReference type="InterPro" id="IPR009057">
    <property type="entry name" value="Homeodomain-like_sf"/>
</dbReference>
<organism evidence="5 6">
    <name type="scientific">BD1-7 clade bacterium</name>
    <dbReference type="NCBI Taxonomy" id="2029982"/>
    <lineage>
        <taxon>Bacteria</taxon>
        <taxon>Pseudomonadati</taxon>
        <taxon>Pseudomonadota</taxon>
        <taxon>Gammaproteobacteria</taxon>
        <taxon>Cellvibrionales</taxon>
        <taxon>Spongiibacteraceae</taxon>
        <taxon>BD1-7 clade</taxon>
    </lineage>
</organism>
<dbReference type="PANTHER" id="PTHR47894">
    <property type="entry name" value="HTH-TYPE TRANSCRIPTIONAL REGULATOR GADX"/>
    <property type="match status" value="1"/>
</dbReference>
<dbReference type="InterPro" id="IPR018060">
    <property type="entry name" value="HTH_AraC"/>
</dbReference>
<dbReference type="InterPro" id="IPR032687">
    <property type="entry name" value="AraC-type_N"/>
</dbReference>
<accession>A0A5S9NQ92</accession>
<keyword evidence="6" id="KW-1185">Reference proteome</keyword>
<keyword evidence="2" id="KW-0238">DNA-binding</keyword>
<reference evidence="5 6" key="1">
    <citation type="submission" date="2019-11" db="EMBL/GenBank/DDBJ databases">
        <authorList>
            <person name="Holert J."/>
        </authorList>
    </citation>
    <scope>NUCLEOTIDE SEQUENCE [LARGE SCALE GENOMIC DNA]</scope>
    <source>
        <strain evidence="5">SB11_3</strain>
    </source>
</reference>
<dbReference type="OrthoDB" id="6816069at2"/>
<evidence type="ECO:0000256" key="3">
    <source>
        <dbReference type="ARBA" id="ARBA00023163"/>
    </source>
</evidence>
<dbReference type="SUPFAM" id="SSF46689">
    <property type="entry name" value="Homeodomain-like"/>
    <property type="match status" value="1"/>
</dbReference>
<proteinExistence type="predicted"/>
<dbReference type="EMBL" id="CACSIO010000002">
    <property type="protein sequence ID" value="CAA0092607.1"/>
    <property type="molecule type" value="Genomic_DNA"/>
</dbReference>
<evidence type="ECO:0000256" key="1">
    <source>
        <dbReference type="ARBA" id="ARBA00023015"/>
    </source>
</evidence>
<feature type="domain" description="HTH araC/xylS-type" evidence="4">
    <location>
        <begin position="240"/>
        <end position="341"/>
    </location>
</feature>
<dbReference type="AlphaFoldDB" id="A0A5S9NQ92"/>
<dbReference type="Proteomes" id="UP000441399">
    <property type="component" value="Unassembled WGS sequence"/>
</dbReference>
<evidence type="ECO:0000259" key="4">
    <source>
        <dbReference type="PROSITE" id="PS01124"/>
    </source>
</evidence>
<gene>
    <name evidence="5" type="ORF">OPDIPICF_03840</name>
</gene>
<dbReference type="Pfam" id="PF12833">
    <property type="entry name" value="HTH_18"/>
    <property type="match status" value="1"/>
</dbReference>
<evidence type="ECO:0000313" key="6">
    <source>
        <dbReference type="Proteomes" id="UP000441399"/>
    </source>
</evidence>
<dbReference type="Gene3D" id="1.10.10.60">
    <property type="entry name" value="Homeodomain-like"/>
    <property type="match status" value="1"/>
</dbReference>
<keyword evidence="3" id="KW-0804">Transcription</keyword>
<dbReference type="PANTHER" id="PTHR47894:SF1">
    <property type="entry name" value="HTH-TYPE TRANSCRIPTIONAL REGULATOR VQSM"/>
    <property type="match status" value="1"/>
</dbReference>
<dbReference type="GO" id="GO:0005829">
    <property type="term" value="C:cytosol"/>
    <property type="evidence" value="ECO:0007669"/>
    <property type="project" value="TreeGrafter"/>
</dbReference>
<dbReference type="GO" id="GO:0000976">
    <property type="term" value="F:transcription cis-regulatory region binding"/>
    <property type="evidence" value="ECO:0007669"/>
    <property type="project" value="TreeGrafter"/>
</dbReference>
<evidence type="ECO:0000256" key="2">
    <source>
        <dbReference type="ARBA" id="ARBA00023125"/>
    </source>
</evidence>
<sequence>MPDAFENLAIFPDAELELIRSFMANEGIPEPRWLLGSGLDMQLSGVTGKPISLNQFDMIYRNVYRLANRPGLGIDLGLALNLSRWGMLSAALMCADSLGQALSIAHDFREILRSRFSTASYVKDGMMVIDLHPKADMTYPVNEIFAHEVFIGTLTTQISQLTAIPFRFSEIRVPYTRPAYAKHYEKVSQTPVTFNAAVGQLKFPVSLARQPLPMANRVTRQAAIGHCRDELDRVIRAKSGDIVFAVRSILAQRSGDLPGLAELADMLSMNPRTLRRKLQKAQMPYRQLCEQQRQQTAISLLASTELSVQSIGERCGFKDYASFHKAFKRWTGQTITQYRASQTGN</sequence>
<name>A0A5S9NQ92_9GAMM</name>
<evidence type="ECO:0000313" key="5">
    <source>
        <dbReference type="EMBL" id="CAA0092607.1"/>
    </source>
</evidence>
<dbReference type="Pfam" id="PF12625">
    <property type="entry name" value="Arabinose_bd"/>
    <property type="match status" value="1"/>
</dbReference>
<dbReference type="PROSITE" id="PS01124">
    <property type="entry name" value="HTH_ARAC_FAMILY_2"/>
    <property type="match status" value="1"/>
</dbReference>
<dbReference type="SMART" id="SM00342">
    <property type="entry name" value="HTH_ARAC"/>
    <property type="match status" value="1"/>
</dbReference>
<protein>
    <submittedName>
        <fullName evidence="5">Putative HTH-type transcriptional regulator</fullName>
    </submittedName>
</protein>